<name>A0A938Y2Q7_9BACL</name>
<evidence type="ECO:0000256" key="1">
    <source>
        <dbReference type="PROSITE-ProRule" id="PRU00409"/>
    </source>
</evidence>
<dbReference type="RefSeq" id="WP_239565464.1">
    <property type="nucleotide sequence ID" value="NZ_BAABIN010000012.1"/>
</dbReference>
<dbReference type="SUPFAM" id="SSF56059">
    <property type="entry name" value="Glutathione synthetase ATP-binding domain-like"/>
    <property type="match status" value="1"/>
</dbReference>
<dbReference type="GO" id="GO:0005524">
    <property type="term" value="F:ATP binding"/>
    <property type="evidence" value="ECO:0007669"/>
    <property type="project" value="UniProtKB-UniRule"/>
</dbReference>
<dbReference type="InterPro" id="IPR026838">
    <property type="entry name" value="YheC/D"/>
</dbReference>
<dbReference type="Pfam" id="PF14398">
    <property type="entry name" value="ATPgrasp_YheCD"/>
    <property type="match status" value="1"/>
</dbReference>
<reference evidence="3" key="1">
    <citation type="submission" date="2021-01" db="EMBL/GenBank/DDBJ databases">
        <title>Genomic Encyclopedia of Type Strains, Phase IV (KMG-IV): sequencing the most valuable type-strain genomes for metagenomic binning, comparative biology and taxonomic classification.</title>
        <authorList>
            <person name="Goeker M."/>
        </authorList>
    </citation>
    <scope>NUCLEOTIDE SEQUENCE</scope>
    <source>
        <strain evidence="3">DSM 25523</strain>
    </source>
</reference>
<proteinExistence type="predicted"/>
<sequence length="367" mass="42326">MAGTKTLGIMAICNGPHFLEKAYYKKLTLIGRKLGIRVFVFSPRHVDFEARQVTGFAYRQGIWQRKTFPLPQVIYDRVFIGPHYRQYKPFIEKLQNDPEITFLGRGLSGKWQVYKILSQSPELEKWLPETHPFSFVRLRDMLERYDAAVIKPMAGTHGRSVIRIAKSENKYEVSGRDRQNQPMQKIFKTSRGMQLFLKNFTAGRKFLLQPYLHLHTPDGTPFDVRVLVQKNGIGQWQTTGKAVRAGDKTSITSNLHGGGRALPLSDFLAEYYTEEQQQAIEEELDQIIEQLPPFLEEYHGRLVELGIDIGIDTDGQVWIIEVNSKPGRTVFRQINDQKARLRSLTQPVSYAHYLMKEHVGGYQAWNL</sequence>
<dbReference type="AlphaFoldDB" id="A0A938Y2Q7"/>
<protein>
    <recommendedName>
        <fullName evidence="2">ATP-grasp domain-containing protein</fullName>
    </recommendedName>
</protein>
<dbReference type="Gene3D" id="3.30.470.20">
    <property type="entry name" value="ATP-grasp fold, B domain"/>
    <property type="match status" value="1"/>
</dbReference>
<feature type="domain" description="ATP-grasp" evidence="2">
    <location>
        <begin position="120"/>
        <end position="359"/>
    </location>
</feature>
<accession>A0A938Y2Q7</accession>
<evidence type="ECO:0000259" key="2">
    <source>
        <dbReference type="PROSITE" id="PS50975"/>
    </source>
</evidence>
<evidence type="ECO:0000313" key="4">
    <source>
        <dbReference type="Proteomes" id="UP000717624"/>
    </source>
</evidence>
<keyword evidence="1" id="KW-0547">Nucleotide-binding</keyword>
<comment type="caution">
    <text evidence="3">The sequence shown here is derived from an EMBL/GenBank/DDBJ whole genome shotgun (WGS) entry which is preliminary data.</text>
</comment>
<gene>
    <name evidence="3" type="ORF">JOD01_002926</name>
</gene>
<dbReference type="EMBL" id="JAFBEB010000010">
    <property type="protein sequence ID" value="MBM7591299.1"/>
    <property type="molecule type" value="Genomic_DNA"/>
</dbReference>
<dbReference type="PROSITE" id="PS50975">
    <property type="entry name" value="ATP_GRASP"/>
    <property type="match status" value="1"/>
</dbReference>
<dbReference type="Proteomes" id="UP000717624">
    <property type="component" value="Unassembled WGS sequence"/>
</dbReference>
<organism evidence="3 4">
    <name type="scientific">Brevibacillus fulvus</name>
    <dbReference type="NCBI Taxonomy" id="1125967"/>
    <lineage>
        <taxon>Bacteria</taxon>
        <taxon>Bacillati</taxon>
        <taxon>Bacillota</taxon>
        <taxon>Bacilli</taxon>
        <taxon>Bacillales</taxon>
        <taxon>Paenibacillaceae</taxon>
        <taxon>Brevibacillus</taxon>
    </lineage>
</organism>
<evidence type="ECO:0000313" key="3">
    <source>
        <dbReference type="EMBL" id="MBM7591299.1"/>
    </source>
</evidence>
<keyword evidence="4" id="KW-1185">Reference proteome</keyword>
<keyword evidence="1" id="KW-0067">ATP-binding</keyword>
<dbReference type="GO" id="GO:0046872">
    <property type="term" value="F:metal ion binding"/>
    <property type="evidence" value="ECO:0007669"/>
    <property type="project" value="InterPro"/>
</dbReference>
<dbReference type="InterPro" id="IPR011761">
    <property type="entry name" value="ATP-grasp"/>
</dbReference>